<dbReference type="GO" id="GO:0008237">
    <property type="term" value="F:metallopeptidase activity"/>
    <property type="evidence" value="ECO:0007669"/>
    <property type="project" value="UniProtKB-KW"/>
</dbReference>
<dbReference type="GO" id="GO:0046872">
    <property type="term" value="F:metal ion binding"/>
    <property type="evidence" value="ECO:0007669"/>
    <property type="project" value="UniProtKB-KW"/>
</dbReference>
<evidence type="ECO:0000256" key="5">
    <source>
        <dbReference type="ARBA" id="ARBA00022670"/>
    </source>
</evidence>
<accession>A0A7G8TFV9</accession>
<keyword evidence="7" id="KW-0479">Metal-binding</keyword>
<evidence type="ECO:0000256" key="4">
    <source>
        <dbReference type="ARBA" id="ARBA00022475"/>
    </source>
</evidence>
<feature type="transmembrane region" description="Helical" evidence="13">
    <location>
        <begin position="126"/>
        <end position="151"/>
    </location>
</feature>
<evidence type="ECO:0000256" key="2">
    <source>
        <dbReference type="ARBA" id="ARBA00004651"/>
    </source>
</evidence>
<proteinExistence type="inferred from homology"/>
<evidence type="ECO:0000256" key="3">
    <source>
        <dbReference type="ARBA" id="ARBA00007931"/>
    </source>
</evidence>
<dbReference type="CDD" id="cd06158">
    <property type="entry name" value="S2P-M50_like_1"/>
    <property type="match status" value="1"/>
</dbReference>
<dbReference type="AlphaFoldDB" id="A0A7G8TFV9"/>
<keyword evidence="6 13" id="KW-0812">Transmembrane</keyword>
<feature type="transmembrane region" description="Helical" evidence="13">
    <location>
        <begin position="202"/>
        <end position="220"/>
    </location>
</feature>
<evidence type="ECO:0000256" key="8">
    <source>
        <dbReference type="ARBA" id="ARBA00022801"/>
    </source>
</evidence>
<keyword evidence="12 13" id="KW-0472">Membrane</keyword>
<dbReference type="Pfam" id="PF02163">
    <property type="entry name" value="Peptidase_M50"/>
    <property type="match status" value="1"/>
</dbReference>
<dbReference type="PANTHER" id="PTHR35864">
    <property type="entry name" value="ZINC METALLOPROTEASE MJ0611-RELATED"/>
    <property type="match status" value="1"/>
</dbReference>
<dbReference type="Proteomes" id="UP000515909">
    <property type="component" value="Chromosome"/>
</dbReference>
<evidence type="ECO:0000256" key="7">
    <source>
        <dbReference type="ARBA" id="ARBA00022723"/>
    </source>
</evidence>
<comment type="similarity">
    <text evidence="3">Belongs to the peptidase M50B family.</text>
</comment>
<evidence type="ECO:0000256" key="12">
    <source>
        <dbReference type="ARBA" id="ARBA00023136"/>
    </source>
</evidence>
<reference evidence="15 16" key="1">
    <citation type="submission" date="2020-08" db="EMBL/GenBank/DDBJ databases">
        <title>The isolate Caproiciproducens sp. 7D4C2 produces n-caproate at mildly acidic conditions from hexoses: genome and rBOX comparison with related strains and chain-elongating bacteria.</title>
        <authorList>
            <person name="Esquivel-Elizondo S."/>
            <person name="Bagci C."/>
            <person name="Temovska M."/>
            <person name="Jeon B.S."/>
            <person name="Bessarab I."/>
            <person name="Williams R.B.H."/>
            <person name="Huson D.H."/>
            <person name="Angenent L.T."/>
        </authorList>
    </citation>
    <scope>NUCLEOTIDE SEQUENCE [LARGE SCALE GENOMIC DNA]</scope>
    <source>
        <strain evidence="15 16">7D4C2</strain>
    </source>
</reference>
<feature type="domain" description="Peptidase M50" evidence="14">
    <location>
        <begin position="151"/>
        <end position="218"/>
    </location>
</feature>
<evidence type="ECO:0000256" key="1">
    <source>
        <dbReference type="ARBA" id="ARBA00001947"/>
    </source>
</evidence>
<organism evidence="15 16">
    <name type="scientific">Caproicibacter fermentans</name>
    <dbReference type="NCBI Taxonomy" id="2576756"/>
    <lineage>
        <taxon>Bacteria</taxon>
        <taxon>Bacillati</taxon>
        <taxon>Bacillota</taxon>
        <taxon>Clostridia</taxon>
        <taxon>Eubacteriales</taxon>
        <taxon>Acutalibacteraceae</taxon>
        <taxon>Caproicibacter</taxon>
    </lineage>
</organism>
<keyword evidence="11" id="KW-0482">Metalloprotease</keyword>
<dbReference type="PANTHER" id="PTHR35864:SF1">
    <property type="entry name" value="ZINC METALLOPROTEASE YWHC-RELATED"/>
    <property type="match status" value="1"/>
</dbReference>
<evidence type="ECO:0000256" key="10">
    <source>
        <dbReference type="ARBA" id="ARBA00022989"/>
    </source>
</evidence>
<keyword evidence="8" id="KW-0378">Hydrolase</keyword>
<keyword evidence="5 15" id="KW-0645">Protease</keyword>
<keyword evidence="9" id="KW-0862">Zinc</keyword>
<evidence type="ECO:0000313" key="16">
    <source>
        <dbReference type="Proteomes" id="UP000515909"/>
    </source>
</evidence>
<feature type="transmembrane region" description="Helical" evidence="13">
    <location>
        <begin position="157"/>
        <end position="181"/>
    </location>
</feature>
<comment type="subcellular location">
    <subcellularLocation>
        <location evidence="2">Cell membrane</location>
        <topology evidence="2">Multi-pass membrane protein</topology>
    </subcellularLocation>
</comment>
<gene>
    <name evidence="15" type="ORF">HCR03_03480</name>
</gene>
<evidence type="ECO:0000256" key="13">
    <source>
        <dbReference type="SAM" id="Phobius"/>
    </source>
</evidence>
<dbReference type="InterPro" id="IPR008915">
    <property type="entry name" value="Peptidase_M50"/>
</dbReference>
<feature type="transmembrane region" description="Helical" evidence="13">
    <location>
        <begin position="38"/>
        <end position="58"/>
    </location>
</feature>
<feature type="transmembrane region" description="Helical" evidence="13">
    <location>
        <begin position="86"/>
        <end position="105"/>
    </location>
</feature>
<dbReference type="GO" id="GO:0005886">
    <property type="term" value="C:plasma membrane"/>
    <property type="evidence" value="ECO:0007669"/>
    <property type="project" value="UniProtKB-SubCell"/>
</dbReference>
<name>A0A7G8TFV9_9FIRM</name>
<dbReference type="OrthoDB" id="9800627at2"/>
<evidence type="ECO:0000256" key="11">
    <source>
        <dbReference type="ARBA" id="ARBA00023049"/>
    </source>
</evidence>
<dbReference type="InterPro" id="IPR052348">
    <property type="entry name" value="Metallopeptidase_M50B"/>
</dbReference>
<protein>
    <submittedName>
        <fullName evidence="15">Site-2 protease family protein</fullName>
    </submittedName>
</protein>
<sequence length="251" mass="27946">MRRLPFYPLRIIIISKVRRMFMLIDLLRSLFSGGSVDLMSVISQILATLFIIFCILPLHEFAHGWAAGKLGDHTAKYSGRLTMNPLASFDPIGSLFLLLFGFGWAKPVPVDSRYFKNPKRDMALTAVAGPLANFLAAWAGGLIYFGLIFVGKVAMPNFLYIFFSAYININVALAVFNLLPIPPLDGSKILGAFLSSRALYNYYRYQNIIVMVAFVVLFSGMLDGPIWALVNLGMGGVEWLSLLPYRLFGLV</sequence>
<evidence type="ECO:0000259" key="14">
    <source>
        <dbReference type="Pfam" id="PF02163"/>
    </source>
</evidence>
<dbReference type="KEGG" id="cfem:HCR03_03480"/>
<evidence type="ECO:0000256" key="9">
    <source>
        <dbReference type="ARBA" id="ARBA00022833"/>
    </source>
</evidence>
<comment type="cofactor">
    <cofactor evidence="1">
        <name>Zn(2+)</name>
        <dbReference type="ChEBI" id="CHEBI:29105"/>
    </cofactor>
</comment>
<dbReference type="InterPro" id="IPR044537">
    <property type="entry name" value="Rip2-like"/>
</dbReference>
<keyword evidence="10 13" id="KW-1133">Transmembrane helix</keyword>
<evidence type="ECO:0000256" key="6">
    <source>
        <dbReference type="ARBA" id="ARBA00022692"/>
    </source>
</evidence>
<dbReference type="EMBL" id="CP060286">
    <property type="protein sequence ID" value="QNK42500.1"/>
    <property type="molecule type" value="Genomic_DNA"/>
</dbReference>
<evidence type="ECO:0000313" key="15">
    <source>
        <dbReference type="EMBL" id="QNK42500.1"/>
    </source>
</evidence>
<keyword evidence="4" id="KW-1003">Cell membrane</keyword>
<dbReference type="GO" id="GO:0006508">
    <property type="term" value="P:proteolysis"/>
    <property type="evidence" value="ECO:0007669"/>
    <property type="project" value="UniProtKB-KW"/>
</dbReference>